<dbReference type="PANTHER" id="PTHR37810">
    <property type="entry name" value="IMMUNITY PROTEIN SDPI"/>
    <property type="match status" value="1"/>
</dbReference>
<dbReference type="RefSeq" id="WP_243519155.1">
    <property type="nucleotide sequence ID" value="NZ_CP094534.1"/>
</dbReference>
<dbReference type="PIRSF" id="PIRSF038959">
    <property type="entry name" value="SdpI"/>
    <property type="match status" value="1"/>
</dbReference>
<feature type="transmembrane region" description="Helical" evidence="1">
    <location>
        <begin position="121"/>
        <end position="143"/>
    </location>
</feature>
<evidence type="ECO:0000256" key="1">
    <source>
        <dbReference type="SAM" id="Phobius"/>
    </source>
</evidence>
<feature type="transmembrane region" description="Helical" evidence="1">
    <location>
        <begin position="163"/>
        <end position="182"/>
    </location>
</feature>
<reference evidence="3 4" key="1">
    <citation type="submission" date="2022-03" db="EMBL/GenBank/DDBJ databases">
        <title>Hymenobactersp. isolated from the air.</title>
        <authorList>
            <person name="Won M."/>
            <person name="Kwon S.-W."/>
        </authorList>
    </citation>
    <scope>NUCLEOTIDE SEQUENCE [LARGE SCALE GENOMIC DNA]</scope>
    <source>
        <strain evidence="3 4">KACC 22596</strain>
    </source>
</reference>
<dbReference type="InterPro" id="IPR026272">
    <property type="entry name" value="SdpI"/>
</dbReference>
<gene>
    <name evidence="3" type="ORF">MTP16_09990</name>
</gene>
<feature type="transmembrane region" description="Helical" evidence="1">
    <location>
        <begin position="52"/>
        <end position="70"/>
    </location>
</feature>
<proteinExistence type="predicted"/>
<organism evidence="3 4">
    <name type="scientific">Hymenobacter monticola</name>
    <dbReference type="NCBI Taxonomy" id="1705399"/>
    <lineage>
        <taxon>Bacteria</taxon>
        <taxon>Pseudomonadati</taxon>
        <taxon>Bacteroidota</taxon>
        <taxon>Cytophagia</taxon>
        <taxon>Cytophagales</taxon>
        <taxon>Hymenobacteraceae</taxon>
        <taxon>Hymenobacter</taxon>
    </lineage>
</organism>
<evidence type="ECO:0000313" key="4">
    <source>
        <dbReference type="Proteomes" id="UP000831390"/>
    </source>
</evidence>
<keyword evidence="1" id="KW-0472">Membrane</keyword>
<keyword evidence="1" id="KW-1133">Transmembrane helix</keyword>
<evidence type="ECO:0000259" key="2">
    <source>
        <dbReference type="Pfam" id="PF07853"/>
    </source>
</evidence>
<protein>
    <submittedName>
        <fullName evidence="3">SdpI family protein</fullName>
    </submittedName>
</protein>
<dbReference type="PANTHER" id="PTHR37810:SF5">
    <property type="entry name" value="IMMUNITY PROTEIN SDPI"/>
    <property type="match status" value="1"/>
</dbReference>
<dbReference type="Pfam" id="PF13630">
    <property type="entry name" value="SdpI"/>
    <property type="match status" value="1"/>
</dbReference>
<keyword evidence="4" id="KW-1185">Reference proteome</keyword>
<accession>A0ABY4BB04</accession>
<dbReference type="InterPro" id="IPR025962">
    <property type="entry name" value="SdpI/YhfL"/>
</dbReference>
<evidence type="ECO:0000313" key="3">
    <source>
        <dbReference type="EMBL" id="UOE35954.1"/>
    </source>
</evidence>
<feature type="transmembrane region" description="Helical" evidence="1">
    <location>
        <begin position="188"/>
        <end position="210"/>
    </location>
</feature>
<sequence>MKKNLFWQLLTLVVVALPSVYLWAVWQALPAQVPTHFNSSGQADGYTGREHLWLLTLGLPLGTTVLLSVLPYLDPKRRLDGDNANFQKLRLALVALLSGLACFSLYLGAHPGTPPGKGLAVLLGTFFVFMGNYLSTVQPNYFVGIRTPWTLESPAVWARTHRIGGMLACVAGALSVAMAFALPGHLVLPALLGLTVGTVLFCYGYSYWLFRQQQQADTASHS</sequence>
<dbReference type="EMBL" id="CP094534">
    <property type="protein sequence ID" value="UOE35954.1"/>
    <property type="molecule type" value="Genomic_DNA"/>
</dbReference>
<feature type="domain" description="DUF1648" evidence="2">
    <location>
        <begin position="14"/>
        <end position="56"/>
    </location>
</feature>
<keyword evidence="1" id="KW-0812">Transmembrane</keyword>
<dbReference type="Proteomes" id="UP000831390">
    <property type="component" value="Chromosome"/>
</dbReference>
<feature type="transmembrane region" description="Helical" evidence="1">
    <location>
        <begin position="91"/>
        <end position="109"/>
    </location>
</feature>
<dbReference type="InterPro" id="IPR012867">
    <property type="entry name" value="DUF1648"/>
</dbReference>
<name>A0ABY4BB04_9BACT</name>
<dbReference type="Pfam" id="PF07853">
    <property type="entry name" value="DUF1648"/>
    <property type="match status" value="1"/>
</dbReference>